<evidence type="ECO:0000313" key="2">
    <source>
        <dbReference type="EMBL" id="KAK1748823.1"/>
    </source>
</evidence>
<reference evidence="2" key="1">
    <citation type="submission" date="2023-06" db="EMBL/GenBank/DDBJ databases">
        <title>Survivors Of The Sea: Transcriptome response of Skeletonema marinoi to long-term dormancy.</title>
        <authorList>
            <person name="Pinder M.I.M."/>
            <person name="Kourtchenko O."/>
            <person name="Robertson E.K."/>
            <person name="Larsson T."/>
            <person name="Maumus F."/>
            <person name="Osuna-Cruz C.M."/>
            <person name="Vancaester E."/>
            <person name="Stenow R."/>
            <person name="Vandepoele K."/>
            <person name="Ploug H."/>
            <person name="Bruchert V."/>
            <person name="Godhe A."/>
            <person name="Topel M."/>
        </authorList>
    </citation>
    <scope>NUCLEOTIDE SEQUENCE</scope>
    <source>
        <strain evidence="2">R05AC</strain>
    </source>
</reference>
<dbReference type="AlphaFoldDB" id="A0AAD8YLY0"/>
<evidence type="ECO:0000313" key="3">
    <source>
        <dbReference type="Proteomes" id="UP001224775"/>
    </source>
</evidence>
<name>A0AAD8YLY0_9STRA</name>
<evidence type="ECO:0000256" key="1">
    <source>
        <dbReference type="SAM" id="MobiDB-lite"/>
    </source>
</evidence>
<gene>
    <name evidence="2" type="ORF">QTG54_000762</name>
</gene>
<dbReference type="EMBL" id="JATAAI010000001">
    <property type="protein sequence ID" value="KAK1748823.1"/>
    <property type="molecule type" value="Genomic_DNA"/>
</dbReference>
<feature type="region of interest" description="Disordered" evidence="1">
    <location>
        <begin position="162"/>
        <end position="216"/>
    </location>
</feature>
<protein>
    <submittedName>
        <fullName evidence="2">Uncharacterized protein</fullName>
    </submittedName>
</protein>
<feature type="compositionally biased region" description="Gly residues" evidence="1">
    <location>
        <begin position="138"/>
        <end position="151"/>
    </location>
</feature>
<dbReference type="Proteomes" id="UP001224775">
    <property type="component" value="Unassembled WGS sequence"/>
</dbReference>
<feature type="compositionally biased region" description="Low complexity" evidence="1">
    <location>
        <begin position="178"/>
        <end position="195"/>
    </location>
</feature>
<comment type="caution">
    <text evidence="2">The sequence shown here is derived from an EMBL/GenBank/DDBJ whole genome shotgun (WGS) entry which is preliminary data.</text>
</comment>
<keyword evidence="3" id="KW-1185">Reference proteome</keyword>
<sequence length="216" mass="22903">MEEKYRTSRSQIQHSINDWRSSLAKACSSRRRSARKVAEINTQPINFDTAAAPSMPAAVPPSNNAFGGMPGMGGGMPGGGDMAAMQQMMNDPNAMQQMMGMMNNPMRNPEMISQVTQMMSDPTMRANMTRMMEQQSGAGTGGANPFGGGGTDDMRRQMEQFQQMSQQFGGGAGGIGAGAPPASNQNGNNGSSGQSDGEMTEEEMIAEAIRRSLGES</sequence>
<organism evidence="2 3">
    <name type="scientific">Skeletonema marinoi</name>
    <dbReference type="NCBI Taxonomy" id="267567"/>
    <lineage>
        <taxon>Eukaryota</taxon>
        <taxon>Sar</taxon>
        <taxon>Stramenopiles</taxon>
        <taxon>Ochrophyta</taxon>
        <taxon>Bacillariophyta</taxon>
        <taxon>Coscinodiscophyceae</taxon>
        <taxon>Thalassiosirophycidae</taxon>
        <taxon>Thalassiosirales</taxon>
        <taxon>Skeletonemataceae</taxon>
        <taxon>Skeletonema</taxon>
        <taxon>Skeletonema marinoi-dohrnii complex</taxon>
    </lineage>
</organism>
<feature type="region of interest" description="Disordered" evidence="1">
    <location>
        <begin position="135"/>
        <end position="154"/>
    </location>
</feature>
<proteinExistence type="predicted"/>
<accession>A0AAD8YLY0</accession>
<feature type="compositionally biased region" description="Gly residues" evidence="1">
    <location>
        <begin position="168"/>
        <end position="177"/>
    </location>
</feature>